<organism evidence="3 4">
    <name type="scientific">Paraburkholderia piptadeniae</name>
    <dbReference type="NCBI Taxonomy" id="1701573"/>
    <lineage>
        <taxon>Bacteria</taxon>
        <taxon>Pseudomonadati</taxon>
        <taxon>Pseudomonadota</taxon>
        <taxon>Betaproteobacteria</taxon>
        <taxon>Burkholderiales</taxon>
        <taxon>Burkholderiaceae</taxon>
        <taxon>Paraburkholderia</taxon>
    </lineage>
</organism>
<keyword evidence="4" id="KW-1185">Reference proteome</keyword>
<name>A0A1N7S9E6_9BURK</name>
<reference evidence="3" key="1">
    <citation type="submission" date="2016-12" db="EMBL/GenBank/DDBJ databases">
        <authorList>
            <person name="Moulin L."/>
        </authorList>
    </citation>
    <scope>NUCLEOTIDE SEQUENCE [LARGE SCALE GENOMIC DNA]</scope>
    <source>
        <strain evidence="3">STM 7183</strain>
    </source>
</reference>
<evidence type="ECO:0000256" key="1">
    <source>
        <dbReference type="SAM" id="MobiDB-lite"/>
    </source>
</evidence>
<evidence type="ECO:0000313" key="3">
    <source>
        <dbReference type="EMBL" id="SIT44004.1"/>
    </source>
</evidence>
<dbReference type="EMBL" id="CYGY02000037">
    <property type="protein sequence ID" value="SIT44004.1"/>
    <property type="molecule type" value="Genomic_DNA"/>
</dbReference>
<proteinExistence type="predicted"/>
<protein>
    <submittedName>
        <fullName evidence="3">Uncharacterized protein</fullName>
    </submittedName>
</protein>
<accession>A0A1N7S9E6</accession>
<keyword evidence="2" id="KW-1133">Transmembrane helix</keyword>
<dbReference type="Proteomes" id="UP000195569">
    <property type="component" value="Unassembled WGS sequence"/>
</dbReference>
<dbReference type="AlphaFoldDB" id="A0A1N7S9E6"/>
<keyword evidence="2" id="KW-0812">Transmembrane</keyword>
<feature type="region of interest" description="Disordered" evidence="1">
    <location>
        <begin position="64"/>
        <end position="87"/>
    </location>
</feature>
<comment type="caution">
    <text evidence="3">The sequence shown here is derived from an EMBL/GenBank/DDBJ whole genome shotgun (WGS) entry which is preliminary data.</text>
</comment>
<evidence type="ECO:0000313" key="4">
    <source>
        <dbReference type="Proteomes" id="UP000195569"/>
    </source>
</evidence>
<sequence>MEKRKSKGRLFRKAETVFRTILKVLRVVVWILTILSLIATAVVKAETFLGKADTIWHDMHHDAIDTGSREPVQHATTKDSRSRTSPR</sequence>
<feature type="transmembrane region" description="Helical" evidence="2">
    <location>
        <begin position="21"/>
        <end position="43"/>
    </location>
</feature>
<gene>
    <name evidence="3" type="ORF">BN2476_370019</name>
</gene>
<evidence type="ECO:0000256" key="2">
    <source>
        <dbReference type="SAM" id="Phobius"/>
    </source>
</evidence>
<keyword evidence="2" id="KW-0472">Membrane</keyword>